<reference evidence="1" key="1">
    <citation type="journal article" date="2017" name="Nature">
        <title>The sunflower genome provides insights into oil metabolism, flowering and Asterid evolution.</title>
        <authorList>
            <person name="Badouin H."/>
            <person name="Gouzy J."/>
            <person name="Grassa C.J."/>
            <person name="Murat F."/>
            <person name="Staton S.E."/>
            <person name="Cottret L."/>
            <person name="Lelandais-Briere C."/>
            <person name="Owens G.L."/>
            <person name="Carrere S."/>
            <person name="Mayjonade B."/>
            <person name="Legrand L."/>
            <person name="Gill N."/>
            <person name="Kane N.C."/>
            <person name="Bowers J.E."/>
            <person name="Hubner S."/>
            <person name="Bellec A."/>
            <person name="Berard A."/>
            <person name="Berges H."/>
            <person name="Blanchet N."/>
            <person name="Boniface M.C."/>
            <person name="Brunel D."/>
            <person name="Catrice O."/>
            <person name="Chaidir N."/>
            <person name="Claudel C."/>
            <person name="Donnadieu C."/>
            <person name="Faraut T."/>
            <person name="Fievet G."/>
            <person name="Helmstetter N."/>
            <person name="King M."/>
            <person name="Knapp S.J."/>
            <person name="Lai Z."/>
            <person name="Le Paslier M.C."/>
            <person name="Lippi Y."/>
            <person name="Lorenzon L."/>
            <person name="Mandel J.R."/>
            <person name="Marage G."/>
            <person name="Marchand G."/>
            <person name="Marquand E."/>
            <person name="Bret-Mestries E."/>
            <person name="Morien E."/>
            <person name="Nambeesan S."/>
            <person name="Nguyen T."/>
            <person name="Pegot-Espagnet P."/>
            <person name="Pouilly N."/>
            <person name="Raftis F."/>
            <person name="Sallet E."/>
            <person name="Schiex T."/>
            <person name="Thomas J."/>
            <person name="Vandecasteele C."/>
            <person name="Vares D."/>
            <person name="Vear F."/>
            <person name="Vautrin S."/>
            <person name="Crespi M."/>
            <person name="Mangin B."/>
            <person name="Burke J.M."/>
            <person name="Salse J."/>
            <person name="Munos S."/>
            <person name="Vincourt P."/>
            <person name="Rieseberg L.H."/>
            <person name="Langlade N.B."/>
        </authorList>
    </citation>
    <scope>NUCLEOTIDE SEQUENCE</scope>
    <source>
        <tissue evidence="1">Leaves</tissue>
    </source>
</reference>
<reference evidence="1" key="2">
    <citation type="submission" date="2020-06" db="EMBL/GenBank/DDBJ databases">
        <title>Helianthus annuus Genome sequencing and assembly Release 2.</title>
        <authorList>
            <person name="Gouzy J."/>
            <person name="Langlade N."/>
            <person name="Munos S."/>
        </authorList>
    </citation>
    <scope>NUCLEOTIDE SEQUENCE</scope>
    <source>
        <tissue evidence="1">Leaves</tissue>
    </source>
</reference>
<keyword evidence="2" id="KW-1185">Reference proteome</keyword>
<gene>
    <name evidence="1" type="ORF">HanXRQr2_Chr09g0386421</name>
</gene>
<sequence>MQHEIIKSVAFPSLIVDRFSNLKFVHSFWLLIIKITQNNTFKVLTGTNFYISVNIT</sequence>
<proteinExistence type="predicted"/>
<organism evidence="1 2">
    <name type="scientific">Helianthus annuus</name>
    <name type="common">Common sunflower</name>
    <dbReference type="NCBI Taxonomy" id="4232"/>
    <lineage>
        <taxon>Eukaryota</taxon>
        <taxon>Viridiplantae</taxon>
        <taxon>Streptophyta</taxon>
        <taxon>Embryophyta</taxon>
        <taxon>Tracheophyta</taxon>
        <taxon>Spermatophyta</taxon>
        <taxon>Magnoliopsida</taxon>
        <taxon>eudicotyledons</taxon>
        <taxon>Gunneridae</taxon>
        <taxon>Pentapetalae</taxon>
        <taxon>asterids</taxon>
        <taxon>campanulids</taxon>
        <taxon>Asterales</taxon>
        <taxon>Asteraceae</taxon>
        <taxon>Asteroideae</taxon>
        <taxon>Heliantheae alliance</taxon>
        <taxon>Heliantheae</taxon>
        <taxon>Helianthus</taxon>
    </lineage>
</organism>
<comment type="caution">
    <text evidence="1">The sequence shown here is derived from an EMBL/GenBank/DDBJ whole genome shotgun (WGS) entry which is preliminary data.</text>
</comment>
<evidence type="ECO:0000313" key="1">
    <source>
        <dbReference type="EMBL" id="KAF5790713.1"/>
    </source>
</evidence>
<protein>
    <submittedName>
        <fullName evidence="1">Uncharacterized protein</fullName>
    </submittedName>
</protein>
<evidence type="ECO:0000313" key="2">
    <source>
        <dbReference type="Proteomes" id="UP000215914"/>
    </source>
</evidence>
<dbReference type="Proteomes" id="UP000215914">
    <property type="component" value="Unassembled WGS sequence"/>
</dbReference>
<name>A0A9K3I5C9_HELAN</name>
<dbReference type="Gramene" id="mRNA:HanXRQr2_Chr09g0386421">
    <property type="protein sequence ID" value="CDS:HanXRQr2_Chr09g0386421.1"/>
    <property type="gene ID" value="HanXRQr2_Chr09g0386421"/>
</dbReference>
<dbReference type="AlphaFoldDB" id="A0A9K3I5C9"/>
<dbReference type="EMBL" id="MNCJ02000324">
    <property type="protein sequence ID" value="KAF5790713.1"/>
    <property type="molecule type" value="Genomic_DNA"/>
</dbReference>
<accession>A0A9K3I5C9</accession>